<organism evidence="2 3">
    <name type="scientific">Kwoniella dejecticola CBS 10117</name>
    <dbReference type="NCBI Taxonomy" id="1296121"/>
    <lineage>
        <taxon>Eukaryota</taxon>
        <taxon>Fungi</taxon>
        <taxon>Dikarya</taxon>
        <taxon>Basidiomycota</taxon>
        <taxon>Agaricomycotina</taxon>
        <taxon>Tremellomycetes</taxon>
        <taxon>Tremellales</taxon>
        <taxon>Cryptococcaceae</taxon>
        <taxon>Kwoniella</taxon>
    </lineage>
</organism>
<gene>
    <name evidence="2" type="ORF">I303_100871</name>
</gene>
<dbReference type="AlphaFoldDB" id="A0AAJ8KIW0"/>
<keyword evidence="1" id="KW-1133">Transmembrane helix</keyword>
<reference evidence="2" key="1">
    <citation type="submission" date="2013-07" db="EMBL/GenBank/DDBJ databases">
        <authorList>
            <consortium name="The Broad Institute Genome Sequencing Platform"/>
            <person name="Cuomo C."/>
            <person name="Litvintseva A."/>
            <person name="Chen Y."/>
            <person name="Heitman J."/>
            <person name="Sun S."/>
            <person name="Springer D."/>
            <person name="Dromer F."/>
            <person name="Young S.K."/>
            <person name="Zeng Q."/>
            <person name="Gargeya S."/>
            <person name="Fitzgerald M."/>
            <person name="Abouelleil A."/>
            <person name="Alvarado L."/>
            <person name="Berlin A.M."/>
            <person name="Chapman S.B."/>
            <person name="Dewar J."/>
            <person name="Goldberg J."/>
            <person name="Griggs A."/>
            <person name="Gujja S."/>
            <person name="Hansen M."/>
            <person name="Howarth C."/>
            <person name="Imamovic A."/>
            <person name="Larimer J."/>
            <person name="McCowan C."/>
            <person name="Murphy C."/>
            <person name="Pearson M."/>
            <person name="Priest M."/>
            <person name="Roberts A."/>
            <person name="Saif S."/>
            <person name="Shea T."/>
            <person name="Sykes S."/>
            <person name="Wortman J."/>
            <person name="Nusbaum C."/>
            <person name="Birren B."/>
        </authorList>
    </citation>
    <scope>NUCLEOTIDE SEQUENCE</scope>
    <source>
        <strain evidence="2">CBS 10117</strain>
    </source>
</reference>
<evidence type="ECO:0000256" key="1">
    <source>
        <dbReference type="SAM" id="Phobius"/>
    </source>
</evidence>
<sequence>MSQTVPAPIVKEAEIETIRRWLNARPDLLLAIAKRHTTIPLLSPLPSPSSPSSIAPTLTLSVPIDGLTSDKLRIKAATKARSIEVDIPLPAAKTQVELGKGGFGKRIEKIGNDALSHFDVPQHPKIEYYEPPTSVSVLPIYPLLLLLFLVLAPKDHGVANMGRSLVNRYIGTWAIPSAAWFAAACHLVIEPLIIIPKLRQHQVPSLQSFLYIATVVAIGYGPIDALNRAVITERMRLVQAHSSEAKKAQ</sequence>
<dbReference type="RefSeq" id="XP_018266894.2">
    <property type="nucleotide sequence ID" value="XM_018404240.2"/>
</dbReference>
<keyword evidence="3" id="KW-1185">Reference proteome</keyword>
<evidence type="ECO:0000313" key="2">
    <source>
        <dbReference type="EMBL" id="WWC58331.1"/>
    </source>
</evidence>
<dbReference type="Proteomes" id="UP000078595">
    <property type="component" value="Chromosome 1"/>
</dbReference>
<proteinExistence type="predicted"/>
<name>A0AAJ8KIW0_9TREE</name>
<feature type="transmembrane region" description="Helical" evidence="1">
    <location>
        <begin position="134"/>
        <end position="152"/>
    </location>
</feature>
<keyword evidence="1" id="KW-0812">Transmembrane</keyword>
<evidence type="ECO:0000313" key="3">
    <source>
        <dbReference type="Proteomes" id="UP000078595"/>
    </source>
</evidence>
<feature type="transmembrane region" description="Helical" evidence="1">
    <location>
        <begin position="208"/>
        <end position="226"/>
    </location>
</feature>
<dbReference type="KEGG" id="kdj:28964573"/>
<keyword evidence="1" id="KW-0472">Membrane</keyword>
<reference evidence="2" key="2">
    <citation type="submission" date="2024-02" db="EMBL/GenBank/DDBJ databases">
        <title>Comparative genomics of Cryptococcus and Kwoniella reveals pathogenesis evolution and contrasting modes of karyotype evolution via chromosome fusion or intercentromeric recombination.</title>
        <authorList>
            <person name="Coelho M.A."/>
            <person name="David-Palma M."/>
            <person name="Shea T."/>
            <person name="Bowers K."/>
            <person name="McGinley-Smith S."/>
            <person name="Mohammad A.W."/>
            <person name="Gnirke A."/>
            <person name="Yurkov A.M."/>
            <person name="Nowrousian M."/>
            <person name="Sun S."/>
            <person name="Cuomo C.A."/>
            <person name="Heitman J."/>
        </authorList>
    </citation>
    <scope>NUCLEOTIDE SEQUENCE</scope>
    <source>
        <strain evidence="2">CBS 10117</strain>
    </source>
</reference>
<accession>A0AAJ8KIW0</accession>
<feature type="transmembrane region" description="Helical" evidence="1">
    <location>
        <begin position="173"/>
        <end position="196"/>
    </location>
</feature>
<dbReference type="GeneID" id="28964573"/>
<protein>
    <submittedName>
        <fullName evidence="2">Uncharacterized protein</fullName>
    </submittedName>
</protein>
<dbReference type="EMBL" id="CP144530">
    <property type="protein sequence ID" value="WWC58331.1"/>
    <property type="molecule type" value="Genomic_DNA"/>
</dbReference>